<dbReference type="InterPro" id="IPR029068">
    <property type="entry name" value="Glyas_Bleomycin-R_OHBP_Dase"/>
</dbReference>
<dbReference type="AlphaFoldDB" id="A0A4P6KCI7"/>
<dbReference type="PANTHER" id="PTHR33990">
    <property type="entry name" value="PROTEIN YJDN-RELATED"/>
    <property type="match status" value="1"/>
</dbReference>
<dbReference type="KEGG" id="ltr:EVS81_02470"/>
<dbReference type="Gene3D" id="3.10.180.10">
    <property type="entry name" value="2,3-Dihydroxybiphenyl 1,2-Dioxygenase, domain 1"/>
    <property type="match status" value="1"/>
</dbReference>
<protein>
    <submittedName>
        <fullName evidence="2">VOC family protein</fullName>
    </submittedName>
</protein>
<dbReference type="Pfam" id="PF06983">
    <property type="entry name" value="3-dmu-9_3-mt"/>
    <property type="match status" value="2"/>
</dbReference>
<dbReference type="Gene3D" id="3.30.720.110">
    <property type="match status" value="1"/>
</dbReference>
<dbReference type="EMBL" id="CP035806">
    <property type="protein sequence ID" value="QBE47833.1"/>
    <property type="molecule type" value="Genomic_DNA"/>
</dbReference>
<organism evidence="2 3">
    <name type="scientific">Leucobacter triazinivorans</name>
    <dbReference type="NCBI Taxonomy" id="1784719"/>
    <lineage>
        <taxon>Bacteria</taxon>
        <taxon>Bacillati</taxon>
        <taxon>Actinomycetota</taxon>
        <taxon>Actinomycetes</taxon>
        <taxon>Micrococcales</taxon>
        <taxon>Microbacteriaceae</taxon>
        <taxon>Leucobacter</taxon>
    </lineage>
</organism>
<reference evidence="2 3" key="1">
    <citation type="submission" date="2019-02" db="EMBL/GenBank/DDBJ databases">
        <authorList>
            <person name="Sun L."/>
            <person name="Pan D."/>
            <person name="Wu X."/>
        </authorList>
    </citation>
    <scope>NUCLEOTIDE SEQUENCE [LARGE SCALE GENOMIC DNA]</scope>
    <source>
        <strain evidence="2 3">JW-1</strain>
    </source>
</reference>
<gene>
    <name evidence="2" type="ORF">EVS81_02470</name>
</gene>
<feature type="domain" description="PhnB-like" evidence="1">
    <location>
        <begin position="222"/>
        <end position="340"/>
    </location>
</feature>
<dbReference type="Gene3D" id="3.30.720.100">
    <property type="match status" value="1"/>
</dbReference>
<proteinExistence type="predicted"/>
<dbReference type="InterPro" id="IPR028973">
    <property type="entry name" value="PhnB-like"/>
</dbReference>
<dbReference type="Proteomes" id="UP000289260">
    <property type="component" value="Chromosome"/>
</dbReference>
<feature type="domain" description="PhnB-like" evidence="1">
    <location>
        <begin position="66"/>
        <end position="209"/>
    </location>
</feature>
<evidence type="ECO:0000313" key="2">
    <source>
        <dbReference type="EMBL" id="QBE47833.1"/>
    </source>
</evidence>
<evidence type="ECO:0000313" key="3">
    <source>
        <dbReference type="Proteomes" id="UP000289260"/>
    </source>
</evidence>
<sequence length="368" mass="40438">MDTIGSRLLRRRWRGPARCGPRDPFCAHRAGATRGSLGLGAPLAERQERTDTWGAAPSRAEEAVVQKIVTNIWCNRDAEEAGAFYASVFPGAASTVESRYPETGLLDFQREFAGAPLTVAVDIPGGDGSTRLTLINAGDEFRPNPSISLMVNFDPLMFGGDEAVARDRLDRVWRELSEGGRVLMPLGEYPFSARYGWVEDRFGVSWQVMLTDPDGDPRPFLVPALMFSGAVQNRASEAIDRYVAVFDDAAAGGRFPYGEQTGPASPEALMYGEFRIGEQWFAVMDSAVEQDAPFTCGVSLEVRCADQAEIDRLWEALSAVPEAEQCGWLADRFGVSWQIVPANMGELMEHPGAFERMMPMKKIIIAEL</sequence>
<keyword evidence="3" id="KW-1185">Reference proteome</keyword>
<evidence type="ECO:0000259" key="1">
    <source>
        <dbReference type="Pfam" id="PF06983"/>
    </source>
</evidence>
<dbReference type="SUPFAM" id="SSF54593">
    <property type="entry name" value="Glyoxalase/Bleomycin resistance protein/Dihydroxybiphenyl dioxygenase"/>
    <property type="match status" value="2"/>
</dbReference>
<dbReference type="OrthoDB" id="9806473at2"/>
<dbReference type="CDD" id="cd06588">
    <property type="entry name" value="PhnB_like"/>
    <property type="match status" value="2"/>
</dbReference>
<accession>A0A4P6KCI7</accession>
<name>A0A4P6KCI7_9MICO</name>